<dbReference type="EMBL" id="CP036276">
    <property type="protein sequence ID" value="QDU41955.1"/>
    <property type="molecule type" value="Genomic_DNA"/>
</dbReference>
<gene>
    <name evidence="1" type="primary">rlmJ</name>
    <name evidence="1" type="ORF">Mal52_04100</name>
</gene>
<dbReference type="Proteomes" id="UP000319383">
    <property type="component" value="Chromosome"/>
</dbReference>
<dbReference type="SUPFAM" id="SSF53335">
    <property type="entry name" value="S-adenosyl-L-methionine-dependent methyltransferases"/>
    <property type="match status" value="1"/>
</dbReference>
<dbReference type="InterPro" id="IPR029063">
    <property type="entry name" value="SAM-dependent_MTases_sf"/>
</dbReference>
<dbReference type="GO" id="GO:0036307">
    <property type="term" value="F:23S rRNA (adenine(2030)-N(6))-methyltransferase activity"/>
    <property type="evidence" value="ECO:0007669"/>
    <property type="project" value="UniProtKB-EC"/>
</dbReference>
<proteinExistence type="predicted"/>
<keyword evidence="2" id="KW-1185">Reference proteome</keyword>
<keyword evidence="1" id="KW-0489">Methyltransferase</keyword>
<organism evidence="1 2">
    <name type="scientific">Symmachiella dynata</name>
    <dbReference type="NCBI Taxonomy" id="2527995"/>
    <lineage>
        <taxon>Bacteria</taxon>
        <taxon>Pseudomonadati</taxon>
        <taxon>Planctomycetota</taxon>
        <taxon>Planctomycetia</taxon>
        <taxon>Planctomycetales</taxon>
        <taxon>Planctomycetaceae</taxon>
        <taxon>Symmachiella</taxon>
    </lineage>
</organism>
<dbReference type="NCBIfam" id="TIGR04474">
    <property type="entry name" value="tcm_partner"/>
    <property type="match status" value="1"/>
</dbReference>
<dbReference type="KEGG" id="sdyn:Mal52_04100"/>
<dbReference type="Gene3D" id="3.40.50.150">
    <property type="entry name" value="Vaccinia Virus protein VP39"/>
    <property type="match status" value="1"/>
</dbReference>
<dbReference type="RefSeq" id="WP_145373974.1">
    <property type="nucleotide sequence ID" value="NZ_CP036276.1"/>
</dbReference>
<name>A0A517ZHK6_9PLAN</name>
<sequence length="302" mass="34315">MASSTVGPWAKDKLDRLGKYLNAYTTIMRKQSWCEGYYYIDAFAGPGKHQVRDKEVNELEVESALLDLSHDGSQQPEHQAFLAGSPRIALELNNPFSGYIFVEKNAERATELEQLKEEFGTSRSISIHKLDCNEFLLNRVVNSKKVNWKTNRAVVFLDPFGMQVGWDTLQNLAQTEAIEVFLNFPVGMAIQRLLPRDSTKLTKKSREKLDRYFGSPDWYRELYKPQFNLFGEEIDEKSENSGIALLRWYRARLKKAFGHVSKAALIRNSKGGHLYFLLLATPKATGAKIASDILSGGETVRL</sequence>
<reference evidence="1 2" key="1">
    <citation type="submission" date="2019-02" db="EMBL/GenBank/DDBJ databases">
        <title>Deep-cultivation of Planctomycetes and their phenomic and genomic characterization uncovers novel biology.</title>
        <authorList>
            <person name="Wiegand S."/>
            <person name="Jogler M."/>
            <person name="Boedeker C."/>
            <person name="Pinto D."/>
            <person name="Vollmers J."/>
            <person name="Rivas-Marin E."/>
            <person name="Kohn T."/>
            <person name="Peeters S.H."/>
            <person name="Heuer A."/>
            <person name="Rast P."/>
            <person name="Oberbeckmann S."/>
            <person name="Bunk B."/>
            <person name="Jeske O."/>
            <person name="Meyerdierks A."/>
            <person name="Storesund J.E."/>
            <person name="Kallscheuer N."/>
            <person name="Luecker S."/>
            <person name="Lage O.M."/>
            <person name="Pohl T."/>
            <person name="Merkel B.J."/>
            <person name="Hornburger P."/>
            <person name="Mueller R.-W."/>
            <person name="Bruemmer F."/>
            <person name="Labrenz M."/>
            <person name="Spormann A.M."/>
            <person name="Op den Camp H."/>
            <person name="Overmann J."/>
            <person name="Amann R."/>
            <person name="Jetten M.S.M."/>
            <person name="Mascher T."/>
            <person name="Medema M.H."/>
            <person name="Devos D.P."/>
            <person name="Kaster A.-K."/>
            <person name="Ovreas L."/>
            <person name="Rohde M."/>
            <person name="Galperin M.Y."/>
            <person name="Jogler C."/>
        </authorList>
    </citation>
    <scope>NUCLEOTIDE SEQUENCE [LARGE SCALE GENOMIC DNA]</scope>
    <source>
        <strain evidence="1 2">Mal52</strain>
    </source>
</reference>
<dbReference type="InterPro" id="IPR031009">
    <property type="entry name" value="Tcm_partner"/>
</dbReference>
<evidence type="ECO:0000313" key="2">
    <source>
        <dbReference type="Proteomes" id="UP000319383"/>
    </source>
</evidence>
<dbReference type="AlphaFoldDB" id="A0A517ZHK6"/>
<dbReference type="EC" id="2.1.1.266" evidence="1"/>
<evidence type="ECO:0000313" key="1">
    <source>
        <dbReference type="EMBL" id="QDU41955.1"/>
    </source>
</evidence>
<accession>A0A517ZHK6</accession>
<keyword evidence="1" id="KW-0808">Transferase</keyword>
<protein>
    <submittedName>
        <fullName evidence="1">Ribosomal RNA large subunit methyltransferase J</fullName>
        <ecNumber evidence="1">2.1.1.266</ecNumber>
    </submittedName>
</protein>